<dbReference type="InterPro" id="IPR053738">
    <property type="entry name" value="Lambda_capsid_assembly"/>
</dbReference>
<accession>A0A9D1LPT6</accession>
<dbReference type="AlphaFoldDB" id="A0A9D1LPT6"/>
<reference evidence="1" key="1">
    <citation type="submission" date="2020-10" db="EMBL/GenBank/DDBJ databases">
        <authorList>
            <person name="Gilroy R."/>
        </authorList>
    </citation>
    <scope>NUCLEOTIDE SEQUENCE</scope>
    <source>
        <strain evidence="1">ChiSxjej2B14-8506</strain>
    </source>
</reference>
<protein>
    <recommendedName>
        <fullName evidence="3">Major capsid protein E</fullName>
    </recommendedName>
</protein>
<name>A0A9D1LPT6_9FIRM</name>
<dbReference type="EMBL" id="DVNK01000008">
    <property type="protein sequence ID" value="HIU45839.1"/>
    <property type="molecule type" value="Genomic_DNA"/>
</dbReference>
<evidence type="ECO:0000313" key="1">
    <source>
        <dbReference type="EMBL" id="HIU45839.1"/>
    </source>
</evidence>
<proteinExistence type="predicted"/>
<evidence type="ECO:0000313" key="2">
    <source>
        <dbReference type="Proteomes" id="UP000824123"/>
    </source>
</evidence>
<gene>
    <name evidence="1" type="ORF">IAC59_01100</name>
</gene>
<evidence type="ECO:0008006" key="3">
    <source>
        <dbReference type="Google" id="ProtNLM"/>
    </source>
</evidence>
<reference evidence="1" key="2">
    <citation type="journal article" date="2021" name="PeerJ">
        <title>Extensive microbial diversity within the chicken gut microbiome revealed by metagenomics and culture.</title>
        <authorList>
            <person name="Gilroy R."/>
            <person name="Ravi A."/>
            <person name="Getino M."/>
            <person name="Pursley I."/>
            <person name="Horton D.L."/>
            <person name="Alikhan N.F."/>
            <person name="Baker D."/>
            <person name="Gharbi K."/>
            <person name="Hall N."/>
            <person name="Watson M."/>
            <person name="Adriaenssens E.M."/>
            <person name="Foster-Nyarko E."/>
            <person name="Jarju S."/>
            <person name="Secka A."/>
            <person name="Antonio M."/>
            <person name="Oren A."/>
            <person name="Chaudhuri R.R."/>
            <person name="La Ragione R."/>
            <person name="Hildebrand F."/>
            <person name="Pallen M.J."/>
        </authorList>
    </citation>
    <scope>NUCLEOTIDE SEQUENCE</scope>
    <source>
        <strain evidence="1">ChiSxjej2B14-8506</strain>
    </source>
</reference>
<comment type="caution">
    <text evidence="1">The sequence shown here is derived from an EMBL/GenBank/DDBJ whole genome shotgun (WGS) entry which is preliminary data.</text>
</comment>
<dbReference type="Proteomes" id="UP000824123">
    <property type="component" value="Unassembled WGS sequence"/>
</dbReference>
<sequence length="346" mass="37414">MNRRSNMSITPVEISKSIASGAFQPNTYLTNLSLASFQSDDDFAATKLFPIVPVALPVGRYFKFTAADLARDSVQLKPAFGRAQPALMGLADDGYDCRVEQLIIGIDQLSSLPFSRVGAPGAADPRVGKVRAAMDQAKLHLDARFAESFFASGVWSNEYTGVTGTASGQQFLKFNEDGSDPVMLVDQLMLDIRRNGRRKPNKIALGMETFIALKHNPAVLDRVKYSGYSEHPATVNESVLAQLFGVDKVVVLASSYNSAALGAPVDMEFVCDPKGMLICYAPDAPAIDEPSAGYTFAWDILGGGQFIAMSQWEGEPGTHSEYVEALMACDMKKTCDELAVYCADCV</sequence>
<organism evidence="1 2">
    <name type="scientific">Candidatus Fimadaptatus faecigallinarum</name>
    <dbReference type="NCBI Taxonomy" id="2840814"/>
    <lineage>
        <taxon>Bacteria</taxon>
        <taxon>Bacillati</taxon>
        <taxon>Bacillota</taxon>
        <taxon>Clostridia</taxon>
        <taxon>Eubacteriales</taxon>
        <taxon>Candidatus Fimadaptatus</taxon>
    </lineage>
</organism>
<dbReference type="Gene3D" id="3.90.1690.10">
    <property type="entry name" value="phage-related protein like domain"/>
    <property type="match status" value="1"/>
</dbReference>